<keyword evidence="4 9" id="KW-0695">RNA-directed DNA polymerase</keyword>
<organism evidence="9 10">
    <name type="scientific">Popillia japonica</name>
    <name type="common">Japanese beetle</name>
    <dbReference type="NCBI Taxonomy" id="7064"/>
    <lineage>
        <taxon>Eukaryota</taxon>
        <taxon>Metazoa</taxon>
        <taxon>Ecdysozoa</taxon>
        <taxon>Arthropoda</taxon>
        <taxon>Hexapoda</taxon>
        <taxon>Insecta</taxon>
        <taxon>Pterygota</taxon>
        <taxon>Neoptera</taxon>
        <taxon>Endopterygota</taxon>
        <taxon>Coleoptera</taxon>
        <taxon>Polyphaga</taxon>
        <taxon>Scarabaeiformia</taxon>
        <taxon>Scarabaeidae</taxon>
        <taxon>Rutelinae</taxon>
        <taxon>Popillia</taxon>
    </lineage>
</organism>
<feature type="domain" description="Reverse transcriptase" evidence="7">
    <location>
        <begin position="492"/>
        <end position="566"/>
    </location>
</feature>
<protein>
    <submittedName>
        <fullName evidence="9">Reverse transcriptase (RNA-dependent DNA polymerase)</fullName>
    </submittedName>
</protein>
<dbReference type="SUPFAM" id="SSF56672">
    <property type="entry name" value="DNA/RNA polymerases"/>
    <property type="match status" value="1"/>
</dbReference>
<dbReference type="InterPro" id="IPR041577">
    <property type="entry name" value="RT_RNaseH_2"/>
</dbReference>
<dbReference type="CDD" id="cd01647">
    <property type="entry name" value="RT_LTR"/>
    <property type="match status" value="1"/>
</dbReference>
<dbReference type="CDD" id="cd09274">
    <property type="entry name" value="RNase_HI_RT_Ty3"/>
    <property type="match status" value="1"/>
</dbReference>
<dbReference type="InterPro" id="IPR050951">
    <property type="entry name" value="Retrovirus_Pol_polyprotein"/>
</dbReference>
<sequence>MGGSSSKEEKEIIISQAGNSGGATATSSETIFTLWEVTGLIVALLIIAIIGFFIWRRCKKSIHRTRRNKKYYSRNNSVKLYETLLKPEEKKHLINYILKTRLSENAKIRLNKTYDSVDTLLDDIRKHFTTKKSATTISNQLHNAKQLNRSISEFGSDIEQLFSDLTLAQADNNETLLESLRPVNEKIAINSFCNGIKNHELRTILKARNCTTLKDAINTAIDEEKNKPPTSNVFSYNNRGYVNYRGCRGFRNSTRTLQNHFRNKNSNFSRQNMNSFNSDNMANYNMNRGNNNRRHRYYYRRMNTDDIGYNMNGIIGTDFLNERSAVINFEKFSCSFWNARHKIVLPLESKHNCYTIIPPRCEIIKYFWVDNEDDCIVLPNEVSEGVFTASIIRNQNFKPTTTKLSNFNSFKLNNTQVSLDRVNKVLDLIDMKTLNKEVKDSIQKICAKYSDVFLLENDPVTIQIDEQIDKMLADGIIEETRSNWSSPLLIVPKKPDCHGNKQWRIVVDYRLLNKNIEDDRFPLPNITEILDSLSGAFYFTHLDLSQGYYQVELDPRSRKYTAFTTNKDRLRQVNLKLNPVKCEFLKKEILYLGHLISAKGITPDQSKISTIQNYPVPKNADELDNKFILTTDASGYAIGAVLVDNKFILTTDASGYAIGAVLSNSDNKPIAYASRALNKSEIKYPTIDKELLAIVWAVKHFRPYLSIVWAVKHFSPYYMDVNLKVTQITDP</sequence>
<evidence type="ECO:0000256" key="5">
    <source>
        <dbReference type="ARBA" id="ARBA00023268"/>
    </source>
</evidence>
<evidence type="ECO:0000256" key="6">
    <source>
        <dbReference type="SAM" id="Phobius"/>
    </source>
</evidence>
<dbReference type="Gene3D" id="3.30.70.270">
    <property type="match status" value="2"/>
</dbReference>
<keyword evidence="2" id="KW-0540">Nuclease</keyword>
<keyword evidence="6" id="KW-1133">Transmembrane helix</keyword>
<keyword evidence="3" id="KW-0255">Endonuclease</keyword>
<evidence type="ECO:0000259" key="8">
    <source>
        <dbReference type="Pfam" id="PF17919"/>
    </source>
</evidence>
<evidence type="ECO:0000313" key="10">
    <source>
        <dbReference type="Proteomes" id="UP001458880"/>
    </source>
</evidence>
<keyword evidence="1" id="KW-0548">Nucleotidyltransferase</keyword>
<dbReference type="Proteomes" id="UP001458880">
    <property type="component" value="Unassembled WGS sequence"/>
</dbReference>
<dbReference type="InterPro" id="IPR000477">
    <property type="entry name" value="RT_dom"/>
</dbReference>
<evidence type="ECO:0000313" key="9">
    <source>
        <dbReference type="EMBL" id="KAK9717364.1"/>
    </source>
</evidence>
<name>A0AAW1KFT7_POPJA</name>
<feature type="transmembrane region" description="Helical" evidence="6">
    <location>
        <begin position="37"/>
        <end position="55"/>
    </location>
</feature>
<dbReference type="Gene3D" id="3.10.10.10">
    <property type="entry name" value="HIV Type 1 Reverse Transcriptase, subunit A, domain 1"/>
    <property type="match status" value="1"/>
</dbReference>
<dbReference type="Pfam" id="PF17919">
    <property type="entry name" value="RT_RNaseH_2"/>
    <property type="match status" value="1"/>
</dbReference>
<dbReference type="AlphaFoldDB" id="A0AAW1KFT7"/>
<evidence type="ECO:0000256" key="4">
    <source>
        <dbReference type="ARBA" id="ARBA00022918"/>
    </source>
</evidence>
<comment type="caution">
    <text evidence="9">The sequence shown here is derived from an EMBL/GenBank/DDBJ whole genome shotgun (WGS) entry which is preliminary data.</text>
</comment>
<dbReference type="InterPro" id="IPR043128">
    <property type="entry name" value="Rev_trsase/Diguanyl_cyclase"/>
</dbReference>
<evidence type="ECO:0000256" key="1">
    <source>
        <dbReference type="ARBA" id="ARBA00022695"/>
    </source>
</evidence>
<dbReference type="GO" id="GO:0004519">
    <property type="term" value="F:endonuclease activity"/>
    <property type="evidence" value="ECO:0007669"/>
    <property type="project" value="UniProtKB-KW"/>
</dbReference>
<evidence type="ECO:0000256" key="2">
    <source>
        <dbReference type="ARBA" id="ARBA00022722"/>
    </source>
</evidence>
<gene>
    <name evidence="9" type="ORF">QE152_g23775</name>
</gene>
<feature type="domain" description="Reverse transcriptase/retrotransposon-derived protein RNase H-like" evidence="8">
    <location>
        <begin position="644"/>
        <end position="705"/>
    </location>
</feature>
<evidence type="ECO:0000256" key="3">
    <source>
        <dbReference type="ARBA" id="ARBA00022759"/>
    </source>
</evidence>
<dbReference type="FunFam" id="3.10.20.370:FF:000001">
    <property type="entry name" value="Retrovirus-related Pol polyprotein from transposon 17.6-like protein"/>
    <property type="match status" value="1"/>
</dbReference>
<evidence type="ECO:0000259" key="7">
    <source>
        <dbReference type="Pfam" id="PF00078"/>
    </source>
</evidence>
<keyword evidence="10" id="KW-1185">Reference proteome</keyword>
<keyword evidence="6" id="KW-0812">Transmembrane</keyword>
<keyword evidence="1" id="KW-0808">Transferase</keyword>
<dbReference type="Pfam" id="PF00078">
    <property type="entry name" value="RVT_1"/>
    <property type="match status" value="1"/>
</dbReference>
<accession>A0AAW1KFT7</accession>
<dbReference type="PANTHER" id="PTHR37984:SF5">
    <property type="entry name" value="PROTEIN NYNRIN-LIKE"/>
    <property type="match status" value="1"/>
</dbReference>
<dbReference type="Gene3D" id="3.10.20.370">
    <property type="match status" value="1"/>
</dbReference>
<dbReference type="InterPro" id="IPR043502">
    <property type="entry name" value="DNA/RNA_pol_sf"/>
</dbReference>
<proteinExistence type="predicted"/>
<keyword evidence="6" id="KW-0472">Membrane</keyword>
<dbReference type="GO" id="GO:0003964">
    <property type="term" value="F:RNA-directed DNA polymerase activity"/>
    <property type="evidence" value="ECO:0007669"/>
    <property type="project" value="UniProtKB-KW"/>
</dbReference>
<keyword evidence="5" id="KW-0511">Multifunctional enzyme</keyword>
<reference evidence="9 10" key="1">
    <citation type="journal article" date="2024" name="BMC Genomics">
        <title>De novo assembly and annotation of Popillia japonica's genome with initial clues to its potential as an invasive pest.</title>
        <authorList>
            <person name="Cucini C."/>
            <person name="Boschi S."/>
            <person name="Funari R."/>
            <person name="Cardaioli E."/>
            <person name="Iannotti N."/>
            <person name="Marturano G."/>
            <person name="Paoli F."/>
            <person name="Bruttini M."/>
            <person name="Carapelli A."/>
            <person name="Frati F."/>
            <person name="Nardi F."/>
        </authorList>
    </citation>
    <scope>NUCLEOTIDE SEQUENCE [LARGE SCALE GENOMIC DNA]</scope>
    <source>
        <strain evidence="9">DMR45628</strain>
    </source>
</reference>
<dbReference type="PANTHER" id="PTHR37984">
    <property type="entry name" value="PROTEIN CBG26694"/>
    <property type="match status" value="1"/>
</dbReference>
<keyword evidence="3" id="KW-0378">Hydrolase</keyword>
<dbReference type="EMBL" id="JASPKY010000242">
    <property type="protein sequence ID" value="KAK9717364.1"/>
    <property type="molecule type" value="Genomic_DNA"/>
</dbReference>